<keyword evidence="1 2" id="KW-0812">Transmembrane</keyword>
<evidence type="ECO:0000256" key="1">
    <source>
        <dbReference type="SAM" id="Phobius"/>
    </source>
</evidence>
<keyword evidence="3" id="KW-1185">Reference proteome</keyword>
<dbReference type="EMBL" id="GG662249">
    <property type="protein sequence ID" value="EAS07037.2"/>
    <property type="molecule type" value="Genomic_DNA"/>
</dbReference>
<dbReference type="GeneID" id="7842137"/>
<organism evidence="2 3">
    <name type="scientific">Tetrahymena thermophila (strain SB210)</name>
    <dbReference type="NCBI Taxonomy" id="312017"/>
    <lineage>
        <taxon>Eukaryota</taxon>
        <taxon>Sar</taxon>
        <taxon>Alveolata</taxon>
        <taxon>Ciliophora</taxon>
        <taxon>Intramacronucleata</taxon>
        <taxon>Oligohymenophorea</taxon>
        <taxon>Hymenostomatida</taxon>
        <taxon>Tetrahymenina</taxon>
        <taxon>Tetrahymenidae</taxon>
        <taxon>Tetrahymena</taxon>
    </lineage>
</organism>
<dbReference type="InParanoid" id="I7MB02"/>
<keyword evidence="1" id="KW-0472">Membrane</keyword>
<feature type="transmembrane region" description="Helical" evidence="1">
    <location>
        <begin position="318"/>
        <end position="338"/>
    </location>
</feature>
<gene>
    <name evidence="2" type="ORF">TTHERM_00842630</name>
</gene>
<name>I7MB02_TETTS</name>
<evidence type="ECO:0000313" key="2">
    <source>
        <dbReference type="EMBL" id="EAS07037.2"/>
    </source>
</evidence>
<protein>
    <submittedName>
        <fullName evidence="2">Transmembrane protein, putative</fullName>
    </submittedName>
</protein>
<evidence type="ECO:0000313" key="3">
    <source>
        <dbReference type="Proteomes" id="UP000009168"/>
    </source>
</evidence>
<keyword evidence="1" id="KW-1133">Transmembrane helix</keyword>
<sequence>MIKPQQKSDLILNNLVLYSQEIFSFHMVNGIPQISKMNYKNLNQFFAKIVLFKTKSLWRGLFLTFLMNVVATVILYATSSKQFILGFYYLPIGFLATVIWGKIKKSQIQLKAQIFINLLSLLIFGSIFFCIYFLIYHPIIQQQFDQASKCTIEYSSQIQIGENKNELYTFLALSFIDKEGISQIGCGCISSKSSSSILSNSPFPYIYLEKNQRISTFSMDSPEYESSEIKLPSWLCAGNISSISLDKIQNIDENSGKIKVNQCFYNNYLGFDKSNNAQQLDKSFCLQQKKFLQVIFSEKPYYDATFLHLVTAIIYEGFWSYGFIWPSIMLSFLISRFLRKIREYRASRQQARVQASQVIPENSISISYGQNKDVSMNDNTKNISYKDQTFIQPSIVNFDNSYLDQYSPQKVLNQKQKIPNQETLKQKQFDSQYQKRLAFN</sequence>
<dbReference type="Proteomes" id="UP000009168">
    <property type="component" value="Unassembled WGS sequence"/>
</dbReference>
<feature type="transmembrane region" description="Helical" evidence="1">
    <location>
        <begin position="115"/>
        <end position="135"/>
    </location>
</feature>
<dbReference type="KEGG" id="tet:TTHERM_00842630"/>
<proteinExistence type="predicted"/>
<reference evidence="3" key="1">
    <citation type="journal article" date="2006" name="PLoS Biol.">
        <title>Macronuclear genome sequence of the ciliate Tetrahymena thermophila, a model eukaryote.</title>
        <authorList>
            <person name="Eisen J.A."/>
            <person name="Coyne R.S."/>
            <person name="Wu M."/>
            <person name="Wu D."/>
            <person name="Thiagarajan M."/>
            <person name="Wortman J.R."/>
            <person name="Badger J.H."/>
            <person name="Ren Q."/>
            <person name="Amedeo P."/>
            <person name="Jones K.M."/>
            <person name="Tallon L.J."/>
            <person name="Delcher A.L."/>
            <person name="Salzberg S.L."/>
            <person name="Silva J.C."/>
            <person name="Haas B.J."/>
            <person name="Majoros W.H."/>
            <person name="Farzad M."/>
            <person name="Carlton J.M."/>
            <person name="Smith R.K. Jr."/>
            <person name="Garg J."/>
            <person name="Pearlman R.E."/>
            <person name="Karrer K.M."/>
            <person name="Sun L."/>
            <person name="Manning G."/>
            <person name="Elde N.C."/>
            <person name="Turkewitz A.P."/>
            <person name="Asai D.J."/>
            <person name="Wilkes D.E."/>
            <person name="Wang Y."/>
            <person name="Cai H."/>
            <person name="Collins K."/>
            <person name="Stewart B.A."/>
            <person name="Lee S.R."/>
            <person name="Wilamowska K."/>
            <person name="Weinberg Z."/>
            <person name="Ruzzo W.L."/>
            <person name="Wloga D."/>
            <person name="Gaertig J."/>
            <person name="Frankel J."/>
            <person name="Tsao C.-C."/>
            <person name="Gorovsky M.A."/>
            <person name="Keeling P.J."/>
            <person name="Waller R.F."/>
            <person name="Patron N.J."/>
            <person name="Cherry J.M."/>
            <person name="Stover N.A."/>
            <person name="Krieger C.J."/>
            <person name="del Toro C."/>
            <person name="Ryder H.F."/>
            <person name="Williamson S.C."/>
            <person name="Barbeau R.A."/>
            <person name="Hamilton E.P."/>
            <person name="Orias E."/>
        </authorList>
    </citation>
    <scope>NUCLEOTIDE SEQUENCE [LARGE SCALE GENOMIC DNA]</scope>
    <source>
        <strain evidence="3">SB210</strain>
    </source>
</reference>
<dbReference type="AlphaFoldDB" id="I7MB02"/>
<feature type="transmembrane region" description="Helical" evidence="1">
    <location>
        <begin position="57"/>
        <end position="77"/>
    </location>
</feature>
<accession>I7MB02</accession>
<feature type="transmembrane region" description="Helical" evidence="1">
    <location>
        <begin position="83"/>
        <end position="103"/>
    </location>
</feature>
<dbReference type="RefSeq" id="XP_001027279.2">
    <property type="nucleotide sequence ID" value="XM_001027279.2"/>
</dbReference>